<organism evidence="1 2">
    <name type="scientific">Rhododendron molle</name>
    <name type="common">Chinese azalea</name>
    <name type="synonym">Azalea mollis</name>
    <dbReference type="NCBI Taxonomy" id="49168"/>
    <lineage>
        <taxon>Eukaryota</taxon>
        <taxon>Viridiplantae</taxon>
        <taxon>Streptophyta</taxon>
        <taxon>Embryophyta</taxon>
        <taxon>Tracheophyta</taxon>
        <taxon>Spermatophyta</taxon>
        <taxon>Magnoliopsida</taxon>
        <taxon>eudicotyledons</taxon>
        <taxon>Gunneridae</taxon>
        <taxon>Pentapetalae</taxon>
        <taxon>asterids</taxon>
        <taxon>Ericales</taxon>
        <taxon>Ericaceae</taxon>
        <taxon>Ericoideae</taxon>
        <taxon>Rhodoreae</taxon>
        <taxon>Rhododendron</taxon>
    </lineage>
</organism>
<protein>
    <submittedName>
        <fullName evidence="1">Uncharacterized protein</fullName>
    </submittedName>
</protein>
<keyword evidence="2" id="KW-1185">Reference proteome</keyword>
<name>A0ACC0PUL8_RHOML</name>
<gene>
    <name evidence="1" type="ORF">RHMOL_Rhmol02G0275100</name>
</gene>
<dbReference type="Proteomes" id="UP001062846">
    <property type="component" value="Chromosome 2"/>
</dbReference>
<reference evidence="1" key="1">
    <citation type="submission" date="2022-02" db="EMBL/GenBank/DDBJ databases">
        <title>Plant Genome Project.</title>
        <authorList>
            <person name="Zhang R.-G."/>
        </authorList>
    </citation>
    <scope>NUCLEOTIDE SEQUENCE</scope>
    <source>
        <strain evidence="1">AT1</strain>
    </source>
</reference>
<comment type="caution">
    <text evidence="1">The sequence shown here is derived from an EMBL/GenBank/DDBJ whole genome shotgun (WGS) entry which is preliminary data.</text>
</comment>
<evidence type="ECO:0000313" key="2">
    <source>
        <dbReference type="Proteomes" id="UP001062846"/>
    </source>
</evidence>
<sequence length="341" mass="38837">MTKGLYCLQTEYGDIYDCVNFYSQPAFDHPLLKNHSFYFEMEPTSLSPRKRDQVRSKVRESVHIGLKDGGCPFGTVPIRRITKEDLIRERNVSKIRPLEEFVFGSHYAVVRTKAGAGKYNGAGAVLTLHRPRVNRGQHSAARFKIQNAVEAIEVGWRVDPDLYGGDTRTRSFIRVDAGQSHCFNTRCPGFVLVRSDMPPDFVYEQTTTYGGRIYETELYIKRDLANGNWWLLIGDDFTPVGFWPKRIFSDLANPATYVEWGGKVYTPPGTGPTPEMGSGHDLRIDRRYDAYFRNTQVINEFGQNVDEFNTETFRDAGKYEVVDLKNSEKFGHVVIYGGPAQ</sequence>
<dbReference type="EMBL" id="CM046389">
    <property type="protein sequence ID" value="KAI8569390.1"/>
    <property type="molecule type" value="Genomic_DNA"/>
</dbReference>
<evidence type="ECO:0000313" key="1">
    <source>
        <dbReference type="EMBL" id="KAI8569390.1"/>
    </source>
</evidence>
<accession>A0ACC0PUL8</accession>
<proteinExistence type="predicted"/>